<dbReference type="PROSITE" id="PS50110">
    <property type="entry name" value="RESPONSE_REGULATORY"/>
    <property type="match status" value="1"/>
</dbReference>
<evidence type="ECO:0000313" key="11">
    <source>
        <dbReference type="EMBL" id="PYG84350.1"/>
    </source>
</evidence>
<dbReference type="GO" id="GO:0005737">
    <property type="term" value="C:cytoplasm"/>
    <property type="evidence" value="ECO:0007669"/>
    <property type="project" value="UniProtKB-SubCell"/>
</dbReference>
<dbReference type="InterPro" id="IPR011006">
    <property type="entry name" value="CheY-like_superfamily"/>
</dbReference>
<dbReference type="InterPro" id="IPR001789">
    <property type="entry name" value="Sig_transdc_resp-reg_receiver"/>
</dbReference>
<dbReference type="GO" id="GO:0050568">
    <property type="term" value="F:protein-glutamine glutaminase activity"/>
    <property type="evidence" value="ECO:0007669"/>
    <property type="project" value="UniProtKB-UniRule"/>
</dbReference>
<evidence type="ECO:0000256" key="1">
    <source>
        <dbReference type="ARBA" id="ARBA00022490"/>
    </source>
</evidence>
<feature type="active site" evidence="6 7">
    <location>
        <position position="188"/>
    </location>
</feature>
<dbReference type="SUPFAM" id="SSF52172">
    <property type="entry name" value="CheY-like"/>
    <property type="match status" value="1"/>
</dbReference>
<reference evidence="11 12" key="1">
    <citation type="submission" date="2018-06" db="EMBL/GenBank/DDBJ databases">
        <title>Genomic Encyclopedia of Type Strains, Phase I: the one thousand microbial genomes (KMG-I) project.</title>
        <authorList>
            <person name="Kyrpides N."/>
        </authorList>
    </citation>
    <scope>NUCLEOTIDE SEQUENCE [LARGE SCALE GENOMIC DNA]</scope>
    <source>
        <strain evidence="11 12">DSM 19573</strain>
    </source>
</reference>
<keyword evidence="6 8" id="KW-0597">Phosphoprotein</keyword>
<comment type="domain">
    <text evidence="6">Contains a C-terminal catalytic domain, and an N-terminal region which modulates catalytic activity.</text>
</comment>
<protein>
    <recommendedName>
        <fullName evidence="6">Protein-glutamate methylesterase/protein-glutamine glutaminase</fullName>
        <ecNumber evidence="6">3.1.1.61</ecNumber>
        <ecNumber evidence="6">3.5.1.44</ecNumber>
    </recommendedName>
</protein>
<dbReference type="GO" id="GO:0006935">
    <property type="term" value="P:chemotaxis"/>
    <property type="evidence" value="ECO:0007669"/>
    <property type="project" value="UniProtKB-UniRule"/>
</dbReference>
<feature type="domain" description="Response regulatory" evidence="9">
    <location>
        <begin position="8"/>
        <end position="121"/>
    </location>
</feature>
<dbReference type="Gene3D" id="3.40.50.180">
    <property type="entry name" value="Methylesterase CheB, C-terminal domain"/>
    <property type="match status" value="1"/>
</dbReference>
<dbReference type="EMBL" id="QKMR01000032">
    <property type="protein sequence ID" value="PYG84350.1"/>
    <property type="molecule type" value="Genomic_DNA"/>
</dbReference>
<evidence type="ECO:0000256" key="5">
    <source>
        <dbReference type="ARBA" id="ARBA00048267"/>
    </source>
</evidence>
<dbReference type="InterPro" id="IPR008248">
    <property type="entry name" value="CheB-like"/>
</dbReference>
<dbReference type="CDD" id="cd17541">
    <property type="entry name" value="REC_CheB-like"/>
    <property type="match status" value="1"/>
</dbReference>
<organism evidence="11 12">
    <name type="scientific">Ruminiclostridium sufflavum DSM 19573</name>
    <dbReference type="NCBI Taxonomy" id="1121337"/>
    <lineage>
        <taxon>Bacteria</taxon>
        <taxon>Bacillati</taxon>
        <taxon>Bacillota</taxon>
        <taxon>Clostridia</taxon>
        <taxon>Eubacteriales</taxon>
        <taxon>Oscillospiraceae</taxon>
        <taxon>Ruminiclostridium</taxon>
    </lineage>
</organism>
<dbReference type="PANTHER" id="PTHR42872">
    <property type="entry name" value="PROTEIN-GLUTAMATE METHYLESTERASE/PROTEIN-GLUTAMINE GLUTAMINASE"/>
    <property type="match status" value="1"/>
</dbReference>
<dbReference type="NCBIfam" id="NF009206">
    <property type="entry name" value="PRK12555.1"/>
    <property type="match status" value="1"/>
</dbReference>
<evidence type="ECO:0000256" key="7">
    <source>
        <dbReference type="PROSITE-ProRule" id="PRU00050"/>
    </source>
</evidence>
<dbReference type="PIRSF" id="PIRSF000876">
    <property type="entry name" value="RR_chemtxs_CheB"/>
    <property type="match status" value="1"/>
</dbReference>
<dbReference type="InterPro" id="IPR035909">
    <property type="entry name" value="CheB_C"/>
</dbReference>
<dbReference type="Proteomes" id="UP000248132">
    <property type="component" value="Unassembled WGS sequence"/>
</dbReference>
<dbReference type="Pfam" id="PF00072">
    <property type="entry name" value="Response_reg"/>
    <property type="match status" value="1"/>
</dbReference>
<dbReference type="AlphaFoldDB" id="A0A318XS20"/>
<comment type="catalytic activity">
    <reaction evidence="5 6">
        <text>[protein]-L-glutamate 5-O-methyl ester + H2O = L-glutamyl-[protein] + methanol + H(+)</text>
        <dbReference type="Rhea" id="RHEA:23236"/>
        <dbReference type="Rhea" id="RHEA-COMP:10208"/>
        <dbReference type="Rhea" id="RHEA-COMP:10311"/>
        <dbReference type="ChEBI" id="CHEBI:15377"/>
        <dbReference type="ChEBI" id="CHEBI:15378"/>
        <dbReference type="ChEBI" id="CHEBI:17790"/>
        <dbReference type="ChEBI" id="CHEBI:29973"/>
        <dbReference type="ChEBI" id="CHEBI:82795"/>
        <dbReference type="EC" id="3.1.1.61"/>
    </reaction>
</comment>
<dbReference type="GO" id="GO:0008984">
    <property type="term" value="F:protein-glutamate methylesterase activity"/>
    <property type="evidence" value="ECO:0007669"/>
    <property type="project" value="UniProtKB-UniRule"/>
</dbReference>
<proteinExistence type="inferred from homology"/>
<evidence type="ECO:0000256" key="6">
    <source>
        <dbReference type="HAMAP-Rule" id="MF_00099"/>
    </source>
</evidence>
<dbReference type="RefSeq" id="WP_110463556.1">
    <property type="nucleotide sequence ID" value="NZ_QKMR01000032.1"/>
</dbReference>
<sequence>MPVLKKIRVLVVDDSHLYREVLSKGISTDPYIEVVAMAVDPFDARDKILKYKPDVMTCDIEMPKMNGIEFLKRLLPQYPIPVIVVSGVSESVFEAMNAGAVDFVTKPDVQSVKGIEKFLGDLIIKIRIASKAKIGEIESSNITDIVSEQNTDTGRIIAIGASTGGTEALYNILKAMPVTAPGIVVVQHIPPVFSRMFAERLDKQTHLRVKEAQPGDFVEQGKVIIAPGDQQMKVIKVGKRYNIELGGKEKVNGHCPSVDVLFESVAKAAGNKAVGIILTGMGYDGAKGLLAMKRKGARTIGQDEKSSVVYGMPKVAFDIGAVEKQTSLEKIPQLIFSMLK</sequence>
<comment type="PTM">
    <text evidence="6">Phosphorylated by CheA. Phosphorylation of the N-terminal regulatory domain activates the methylesterase activity.</text>
</comment>
<dbReference type="SMART" id="SM00448">
    <property type="entry name" value="REC"/>
    <property type="match status" value="1"/>
</dbReference>
<evidence type="ECO:0000259" key="10">
    <source>
        <dbReference type="PROSITE" id="PS50122"/>
    </source>
</evidence>
<dbReference type="GO" id="GO:0000156">
    <property type="term" value="F:phosphorelay response regulator activity"/>
    <property type="evidence" value="ECO:0007669"/>
    <property type="project" value="InterPro"/>
</dbReference>
<comment type="function">
    <text evidence="4">May play the central regulatory role in sporulation. It may be an element of the effector pathway responsible for the activation of sporulation genes in response to nutritional stress. Spo0A may act in concert with spo0H (a sigma factor) to control the expression of some genes that are critical to the sporulation process.</text>
</comment>
<feature type="active site" evidence="6 7">
    <location>
        <position position="162"/>
    </location>
</feature>
<evidence type="ECO:0000313" key="12">
    <source>
        <dbReference type="Proteomes" id="UP000248132"/>
    </source>
</evidence>
<dbReference type="HAMAP" id="MF_00099">
    <property type="entry name" value="CheB_chemtxs"/>
    <property type="match status" value="1"/>
</dbReference>
<comment type="catalytic activity">
    <reaction evidence="6">
        <text>L-glutaminyl-[protein] + H2O = L-glutamyl-[protein] + NH4(+)</text>
        <dbReference type="Rhea" id="RHEA:16441"/>
        <dbReference type="Rhea" id="RHEA-COMP:10207"/>
        <dbReference type="Rhea" id="RHEA-COMP:10208"/>
        <dbReference type="ChEBI" id="CHEBI:15377"/>
        <dbReference type="ChEBI" id="CHEBI:28938"/>
        <dbReference type="ChEBI" id="CHEBI:29973"/>
        <dbReference type="ChEBI" id="CHEBI:30011"/>
        <dbReference type="EC" id="3.5.1.44"/>
    </reaction>
</comment>
<name>A0A318XS20_9FIRM</name>
<comment type="function">
    <text evidence="6">Involved in chemotaxis. Part of a chemotaxis signal transduction system that modulates chemotaxis in response to various stimuli. Catalyzes the demethylation of specific methylglutamate residues introduced into the chemoreceptors (methyl-accepting chemotaxis proteins or MCP) by CheR. Also mediates the irreversible deamidation of specific glutamine residues to glutamic acid.</text>
</comment>
<accession>A0A318XS20</accession>
<dbReference type="EC" id="3.1.1.61" evidence="6"/>
<dbReference type="CDD" id="cd16432">
    <property type="entry name" value="CheB_Rec"/>
    <property type="match status" value="1"/>
</dbReference>
<evidence type="ECO:0000256" key="3">
    <source>
        <dbReference type="ARBA" id="ARBA00022801"/>
    </source>
</evidence>
<comment type="subcellular location">
    <subcellularLocation>
        <location evidence="6">Cytoplasm</location>
    </subcellularLocation>
</comment>
<keyword evidence="12" id="KW-1185">Reference proteome</keyword>
<evidence type="ECO:0000256" key="4">
    <source>
        <dbReference type="ARBA" id="ARBA00024867"/>
    </source>
</evidence>
<dbReference type="SUPFAM" id="SSF52738">
    <property type="entry name" value="Methylesterase CheB, C-terminal domain"/>
    <property type="match status" value="1"/>
</dbReference>
<comment type="caution">
    <text evidence="11">The sequence shown here is derived from an EMBL/GenBank/DDBJ whole genome shotgun (WGS) entry which is preliminary data.</text>
</comment>
<feature type="modified residue" description="4-aspartylphosphate" evidence="6 8">
    <location>
        <position position="59"/>
    </location>
</feature>
<dbReference type="InterPro" id="IPR000673">
    <property type="entry name" value="Sig_transdc_resp-reg_Me-estase"/>
</dbReference>
<gene>
    <name evidence="6" type="primary">cheB</name>
    <name evidence="11" type="ORF">LY28_03613</name>
</gene>
<feature type="active site" evidence="6 7">
    <location>
        <position position="284"/>
    </location>
</feature>
<evidence type="ECO:0000256" key="8">
    <source>
        <dbReference type="PROSITE-ProRule" id="PRU00169"/>
    </source>
</evidence>
<dbReference type="OrthoDB" id="9793421at2"/>
<keyword evidence="3 6" id="KW-0378">Hydrolase</keyword>
<dbReference type="EC" id="3.5.1.44" evidence="6"/>
<evidence type="ECO:0000256" key="2">
    <source>
        <dbReference type="ARBA" id="ARBA00022500"/>
    </source>
</evidence>
<dbReference type="Pfam" id="PF01339">
    <property type="entry name" value="CheB_methylest"/>
    <property type="match status" value="1"/>
</dbReference>
<feature type="domain" description="CheB-type methylesterase" evidence="10">
    <location>
        <begin position="151"/>
        <end position="340"/>
    </location>
</feature>
<dbReference type="PANTHER" id="PTHR42872:SF6">
    <property type="entry name" value="PROTEIN-GLUTAMATE METHYLESTERASE_PROTEIN-GLUTAMINE GLUTAMINASE"/>
    <property type="match status" value="1"/>
</dbReference>
<dbReference type="PROSITE" id="PS50122">
    <property type="entry name" value="CHEB"/>
    <property type="match status" value="1"/>
</dbReference>
<keyword evidence="2 6" id="KW-0145">Chemotaxis</keyword>
<keyword evidence="1 6" id="KW-0963">Cytoplasm</keyword>
<dbReference type="NCBIfam" id="NF001965">
    <property type="entry name" value="PRK00742.1"/>
    <property type="match status" value="1"/>
</dbReference>
<dbReference type="Gene3D" id="3.40.50.2300">
    <property type="match status" value="1"/>
</dbReference>
<comment type="similarity">
    <text evidence="6">Belongs to the CheB family.</text>
</comment>
<evidence type="ECO:0000259" key="9">
    <source>
        <dbReference type="PROSITE" id="PS50110"/>
    </source>
</evidence>